<accession>A0ABM9NXT1</accession>
<name>A0ABM9NXT1_9FLAO</name>
<dbReference type="Proteomes" id="UP001497416">
    <property type="component" value="Unassembled WGS sequence"/>
</dbReference>
<feature type="domain" description="NAD-dependent epimerase/dehydratase" evidence="2">
    <location>
        <begin position="4"/>
        <end position="217"/>
    </location>
</feature>
<dbReference type="PANTHER" id="PTHR11092:SF0">
    <property type="entry name" value="EPIMERASE FAMILY PROTEIN SDR39U1"/>
    <property type="match status" value="1"/>
</dbReference>
<reference evidence="4 5" key="1">
    <citation type="submission" date="2024-05" db="EMBL/GenBank/DDBJ databases">
        <authorList>
            <person name="Duchaud E."/>
        </authorList>
    </citation>
    <scope>NUCLEOTIDE SEQUENCE [LARGE SCALE GENOMIC DNA]</scope>
    <source>
        <strain evidence="4">Ena-SAMPLE-TAB-13-05-2024-13:56:06:370-140302</strain>
    </source>
</reference>
<comment type="similarity">
    <text evidence="1">Belongs to the NAD(P)-dependent epimerase/dehydratase family. SDR39U1 subfamily.</text>
</comment>
<evidence type="ECO:0000313" key="4">
    <source>
        <dbReference type="EMBL" id="CAL2083031.1"/>
    </source>
</evidence>
<dbReference type="Pfam" id="PF01370">
    <property type="entry name" value="Epimerase"/>
    <property type="match status" value="1"/>
</dbReference>
<dbReference type="InterPro" id="IPR001509">
    <property type="entry name" value="Epimerase_deHydtase"/>
</dbReference>
<dbReference type="SUPFAM" id="SSF51735">
    <property type="entry name" value="NAD(P)-binding Rossmann-fold domains"/>
    <property type="match status" value="1"/>
</dbReference>
<proteinExistence type="inferred from homology"/>
<dbReference type="InterPro" id="IPR036291">
    <property type="entry name" value="NAD(P)-bd_dom_sf"/>
</dbReference>
<comment type="caution">
    <text evidence="4">The sequence shown here is derived from an EMBL/GenBank/DDBJ whole genome shotgun (WGS) entry which is preliminary data.</text>
</comment>
<sequence length="294" mass="33033">MAKILLTGGTGLIGKVLEKKLIQKNHEVQILTRNPRKENHFKWDIKKSFIDDNAFQNLDYIIHLAGAGIADKKWTKSRKAELINSRVESANLLYSKVKELNVPLKGFISSSGIGYYGAITSEKVYTEEDEPADDFIAKICIEWENAAHQFQNNNIPVTILRTGVVLSKDGGALQKMNTPLFLSALGNGKQYVPWIHIEDLCNLYIKAIEDENFKGIYNGVAPDHQTNSSFTKTLGQVLKKLVTPINVPGFVLKTVLGELAVIVLAGSRVSYKKVEQHYNFEFEDLKKALQHIYK</sequence>
<evidence type="ECO:0000259" key="3">
    <source>
        <dbReference type="Pfam" id="PF08338"/>
    </source>
</evidence>
<feature type="domain" description="DUF1731" evidence="3">
    <location>
        <begin position="247"/>
        <end position="292"/>
    </location>
</feature>
<evidence type="ECO:0000259" key="2">
    <source>
        <dbReference type="Pfam" id="PF01370"/>
    </source>
</evidence>
<keyword evidence="5" id="KW-1185">Reference proteome</keyword>
<gene>
    <name evidence="4" type="ORF">T190607A01A_20067</name>
</gene>
<protein>
    <submittedName>
        <fullName evidence="4">TIGR01777 family protein</fullName>
    </submittedName>
</protein>
<evidence type="ECO:0000313" key="5">
    <source>
        <dbReference type="Proteomes" id="UP001497416"/>
    </source>
</evidence>
<dbReference type="InterPro" id="IPR013549">
    <property type="entry name" value="DUF1731"/>
</dbReference>
<dbReference type="RefSeq" id="WP_348711430.1">
    <property type="nucleotide sequence ID" value="NZ_CAXIXY010000004.1"/>
</dbReference>
<dbReference type="EMBL" id="CAXIXY010000004">
    <property type="protein sequence ID" value="CAL2083031.1"/>
    <property type="molecule type" value="Genomic_DNA"/>
</dbReference>
<dbReference type="Pfam" id="PF08338">
    <property type="entry name" value="DUF1731"/>
    <property type="match status" value="1"/>
</dbReference>
<dbReference type="NCBIfam" id="TIGR01777">
    <property type="entry name" value="yfcH"/>
    <property type="match status" value="1"/>
</dbReference>
<organism evidence="4 5">
    <name type="scientific">Tenacibaculum platacis</name>
    <dbReference type="NCBI Taxonomy" id="3137852"/>
    <lineage>
        <taxon>Bacteria</taxon>
        <taxon>Pseudomonadati</taxon>
        <taxon>Bacteroidota</taxon>
        <taxon>Flavobacteriia</taxon>
        <taxon>Flavobacteriales</taxon>
        <taxon>Flavobacteriaceae</taxon>
        <taxon>Tenacibaculum</taxon>
    </lineage>
</organism>
<evidence type="ECO:0000256" key="1">
    <source>
        <dbReference type="ARBA" id="ARBA00009353"/>
    </source>
</evidence>
<dbReference type="InterPro" id="IPR010099">
    <property type="entry name" value="SDR39U1"/>
</dbReference>
<dbReference type="PANTHER" id="PTHR11092">
    <property type="entry name" value="SUGAR NUCLEOTIDE EPIMERASE RELATED"/>
    <property type="match status" value="1"/>
</dbReference>
<dbReference type="Gene3D" id="3.40.50.720">
    <property type="entry name" value="NAD(P)-binding Rossmann-like Domain"/>
    <property type="match status" value="1"/>
</dbReference>